<accession>A0A3P9HPF7</accession>
<keyword evidence="1" id="KW-0808">Transferase</keyword>
<proteinExistence type="predicted"/>
<evidence type="ECO:0000256" key="2">
    <source>
        <dbReference type="ARBA" id="ARBA00022786"/>
    </source>
</evidence>
<evidence type="ECO:0000256" key="3">
    <source>
        <dbReference type="PROSITE-ProRule" id="PRU00104"/>
    </source>
</evidence>
<evidence type="ECO:0000256" key="1">
    <source>
        <dbReference type="ARBA" id="ARBA00022679"/>
    </source>
</evidence>
<name>A0A3P9HPF7_ORYLA</name>
<reference evidence="5" key="4">
    <citation type="submission" date="2025-09" db="UniProtKB">
        <authorList>
            <consortium name="Ensembl"/>
        </authorList>
    </citation>
    <scope>IDENTIFICATION</scope>
    <source>
        <strain evidence="5">HSOK</strain>
    </source>
</reference>
<evidence type="ECO:0000313" key="6">
    <source>
        <dbReference type="Proteomes" id="UP000265200"/>
    </source>
</evidence>
<feature type="active site" description="Glycyl thioester intermediate" evidence="3">
    <location>
        <position position="23"/>
    </location>
</feature>
<feature type="domain" description="HECT" evidence="4">
    <location>
        <begin position="1"/>
        <end position="55"/>
    </location>
</feature>
<dbReference type="Gene3D" id="3.30.2410.10">
    <property type="entry name" value="Hect, E3 ligase catalytic domain"/>
    <property type="match status" value="1"/>
</dbReference>
<sequence length="58" mass="6605">MTARLKIITSGSPDEQFPESLTCHNILDLPSYSSEEVMRDRLIQALEAERTFSTGMMR</sequence>
<reference evidence="5" key="3">
    <citation type="submission" date="2025-08" db="UniProtKB">
        <authorList>
            <consortium name="Ensembl"/>
        </authorList>
    </citation>
    <scope>IDENTIFICATION</scope>
    <source>
        <strain evidence="5">HSOK</strain>
    </source>
</reference>
<protein>
    <recommendedName>
        <fullName evidence="4">HECT domain-containing protein</fullName>
    </recommendedName>
</protein>
<reference key="1">
    <citation type="journal article" date="2007" name="Nature">
        <title>The medaka draft genome and insights into vertebrate genome evolution.</title>
        <authorList>
            <person name="Kasahara M."/>
            <person name="Naruse K."/>
            <person name="Sasaki S."/>
            <person name="Nakatani Y."/>
            <person name="Qu W."/>
            <person name="Ahsan B."/>
            <person name="Yamada T."/>
            <person name="Nagayasu Y."/>
            <person name="Doi K."/>
            <person name="Kasai Y."/>
            <person name="Jindo T."/>
            <person name="Kobayashi D."/>
            <person name="Shimada A."/>
            <person name="Toyoda A."/>
            <person name="Kuroki Y."/>
            <person name="Fujiyama A."/>
            <person name="Sasaki T."/>
            <person name="Shimizu A."/>
            <person name="Asakawa S."/>
            <person name="Shimizu N."/>
            <person name="Hashimoto S."/>
            <person name="Yang J."/>
            <person name="Lee Y."/>
            <person name="Matsushima K."/>
            <person name="Sugano S."/>
            <person name="Sakaizumi M."/>
            <person name="Narita T."/>
            <person name="Ohishi K."/>
            <person name="Haga S."/>
            <person name="Ohta F."/>
            <person name="Nomoto H."/>
            <person name="Nogata K."/>
            <person name="Morishita T."/>
            <person name="Endo T."/>
            <person name="Shin-I T."/>
            <person name="Takeda H."/>
            <person name="Morishita S."/>
            <person name="Kohara Y."/>
        </authorList>
    </citation>
    <scope>NUCLEOTIDE SEQUENCE [LARGE SCALE GENOMIC DNA]</scope>
    <source>
        <strain>Hd-rR</strain>
    </source>
</reference>
<dbReference type="InterPro" id="IPR035983">
    <property type="entry name" value="Hect_E3_ubiquitin_ligase"/>
</dbReference>
<dbReference type="SUPFAM" id="SSF56204">
    <property type="entry name" value="Hect, E3 ligase catalytic domain"/>
    <property type="match status" value="1"/>
</dbReference>
<reference evidence="5 6" key="2">
    <citation type="submission" date="2017-04" db="EMBL/GenBank/DDBJ databases">
        <title>CpG methylation of centromeres and impact of large insertions on vertebrate speciation.</title>
        <authorList>
            <person name="Ichikawa K."/>
            <person name="Yoshimura J."/>
            <person name="Morishita S."/>
        </authorList>
    </citation>
    <scope>NUCLEOTIDE SEQUENCE</scope>
    <source>
        <strain evidence="5 6">HSOK</strain>
    </source>
</reference>
<evidence type="ECO:0000313" key="5">
    <source>
        <dbReference type="Ensembl" id="ENSORLP00015009559.1"/>
    </source>
</evidence>
<dbReference type="Pfam" id="PF00632">
    <property type="entry name" value="HECT"/>
    <property type="match status" value="1"/>
</dbReference>
<dbReference type="Proteomes" id="UP000265200">
    <property type="component" value="Chromosome 6"/>
</dbReference>
<keyword evidence="2 3" id="KW-0833">Ubl conjugation pathway</keyword>
<evidence type="ECO:0000259" key="4">
    <source>
        <dbReference type="PROSITE" id="PS50237"/>
    </source>
</evidence>
<dbReference type="InterPro" id="IPR000569">
    <property type="entry name" value="HECT_dom"/>
</dbReference>
<organism evidence="5 6">
    <name type="scientific">Oryzias latipes</name>
    <name type="common">Japanese rice fish</name>
    <name type="synonym">Japanese killifish</name>
    <dbReference type="NCBI Taxonomy" id="8090"/>
    <lineage>
        <taxon>Eukaryota</taxon>
        <taxon>Metazoa</taxon>
        <taxon>Chordata</taxon>
        <taxon>Craniata</taxon>
        <taxon>Vertebrata</taxon>
        <taxon>Euteleostomi</taxon>
        <taxon>Actinopterygii</taxon>
        <taxon>Neopterygii</taxon>
        <taxon>Teleostei</taxon>
        <taxon>Neoteleostei</taxon>
        <taxon>Acanthomorphata</taxon>
        <taxon>Ovalentaria</taxon>
        <taxon>Atherinomorphae</taxon>
        <taxon>Beloniformes</taxon>
        <taxon>Adrianichthyidae</taxon>
        <taxon>Oryziinae</taxon>
        <taxon>Oryzias</taxon>
    </lineage>
</organism>
<dbReference type="GO" id="GO:0004842">
    <property type="term" value="F:ubiquitin-protein transferase activity"/>
    <property type="evidence" value="ECO:0007669"/>
    <property type="project" value="InterPro"/>
</dbReference>
<dbReference type="AlphaFoldDB" id="A0A3P9HPF7"/>
<dbReference type="PROSITE" id="PS50237">
    <property type="entry name" value="HECT"/>
    <property type="match status" value="1"/>
</dbReference>
<dbReference type="Ensembl" id="ENSORLT00015015912.1">
    <property type="protein sequence ID" value="ENSORLP00015009559.1"/>
    <property type="gene ID" value="ENSORLG00015010366.1"/>
</dbReference>